<feature type="compositionally biased region" description="Basic and acidic residues" evidence="1">
    <location>
        <begin position="91"/>
        <end position="102"/>
    </location>
</feature>
<dbReference type="EMBL" id="OU893334">
    <property type="protein sequence ID" value="CAH0758475.1"/>
    <property type="molecule type" value="Genomic_DNA"/>
</dbReference>
<evidence type="ECO:0000313" key="2">
    <source>
        <dbReference type="EMBL" id="CAH0758475.1"/>
    </source>
</evidence>
<organism evidence="2 3">
    <name type="scientific">Diatraea saccharalis</name>
    <name type="common">sugarcane borer</name>
    <dbReference type="NCBI Taxonomy" id="40085"/>
    <lineage>
        <taxon>Eukaryota</taxon>
        <taxon>Metazoa</taxon>
        <taxon>Ecdysozoa</taxon>
        <taxon>Arthropoda</taxon>
        <taxon>Hexapoda</taxon>
        <taxon>Insecta</taxon>
        <taxon>Pterygota</taxon>
        <taxon>Neoptera</taxon>
        <taxon>Endopterygota</taxon>
        <taxon>Lepidoptera</taxon>
        <taxon>Glossata</taxon>
        <taxon>Ditrysia</taxon>
        <taxon>Pyraloidea</taxon>
        <taxon>Crambidae</taxon>
        <taxon>Crambinae</taxon>
        <taxon>Diatraea</taxon>
    </lineage>
</organism>
<dbReference type="Proteomes" id="UP001153714">
    <property type="component" value="Chromosome 3"/>
</dbReference>
<feature type="compositionally biased region" description="Polar residues" evidence="1">
    <location>
        <begin position="79"/>
        <end position="90"/>
    </location>
</feature>
<sequence length="152" mass="16835">MLDEHMTGAGSGLQELNTILNSTQTKINKLKGVCGSLTNFFRVKLTARDNLSYSSEQSYVGQTNYDKDFVVQSSEDIASINQGLGPNDNEMTPRQDGGKQDGGDMSTTLKELEEMQNKVTSQVSKLDQLLKQAENAEMSLSSQNKQMRSFLR</sequence>
<proteinExistence type="predicted"/>
<protein>
    <submittedName>
        <fullName evidence="2">Uncharacterized protein</fullName>
    </submittedName>
</protein>
<evidence type="ECO:0000313" key="3">
    <source>
        <dbReference type="Proteomes" id="UP001153714"/>
    </source>
</evidence>
<gene>
    <name evidence="2" type="ORF">DIATSA_LOCUS8909</name>
</gene>
<name>A0A9P0C874_9NEOP</name>
<reference evidence="2" key="2">
    <citation type="submission" date="2022-10" db="EMBL/GenBank/DDBJ databases">
        <authorList>
            <consortium name="ENA_rothamsted_submissions"/>
            <consortium name="culmorum"/>
            <person name="King R."/>
        </authorList>
    </citation>
    <scope>NUCLEOTIDE SEQUENCE</scope>
</reference>
<accession>A0A9P0C874</accession>
<keyword evidence="3" id="KW-1185">Reference proteome</keyword>
<feature type="region of interest" description="Disordered" evidence="1">
    <location>
        <begin position="79"/>
        <end position="124"/>
    </location>
</feature>
<evidence type="ECO:0000256" key="1">
    <source>
        <dbReference type="SAM" id="MobiDB-lite"/>
    </source>
</evidence>
<reference evidence="2" key="1">
    <citation type="submission" date="2021-12" db="EMBL/GenBank/DDBJ databases">
        <authorList>
            <person name="King R."/>
        </authorList>
    </citation>
    <scope>NUCLEOTIDE SEQUENCE</scope>
</reference>
<dbReference type="AlphaFoldDB" id="A0A9P0C874"/>
<dbReference type="OrthoDB" id="8192965at2759"/>